<gene>
    <name evidence="7" type="ORF">A1O9_07185</name>
</gene>
<proteinExistence type="predicted"/>
<dbReference type="GO" id="GO:0000981">
    <property type="term" value="F:DNA-binding transcription factor activity, RNA polymerase II-specific"/>
    <property type="evidence" value="ECO:0007669"/>
    <property type="project" value="InterPro"/>
</dbReference>
<dbReference type="GO" id="GO:0000976">
    <property type="term" value="F:transcription cis-regulatory region binding"/>
    <property type="evidence" value="ECO:0007669"/>
    <property type="project" value="TreeGrafter"/>
</dbReference>
<dbReference type="RefSeq" id="XP_013259585.1">
    <property type="nucleotide sequence ID" value="XM_013404131.1"/>
</dbReference>
<dbReference type="AlphaFoldDB" id="A0A072PN77"/>
<evidence type="ECO:0000313" key="8">
    <source>
        <dbReference type="Proteomes" id="UP000027920"/>
    </source>
</evidence>
<evidence type="ECO:0000256" key="1">
    <source>
        <dbReference type="ARBA" id="ARBA00004123"/>
    </source>
</evidence>
<keyword evidence="4" id="KW-0804">Transcription</keyword>
<evidence type="ECO:0000256" key="4">
    <source>
        <dbReference type="ARBA" id="ARBA00023163"/>
    </source>
</evidence>
<evidence type="ECO:0000259" key="6">
    <source>
        <dbReference type="PROSITE" id="PS00463"/>
    </source>
</evidence>
<evidence type="ECO:0000256" key="2">
    <source>
        <dbReference type="ARBA" id="ARBA00023015"/>
    </source>
</evidence>
<dbReference type="InterPro" id="IPR036864">
    <property type="entry name" value="Zn2-C6_fun-type_DNA-bd_sf"/>
</dbReference>
<accession>A0A072PN77</accession>
<dbReference type="InterPro" id="IPR051089">
    <property type="entry name" value="prtT"/>
</dbReference>
<dbReference type="OrthoDB" id="4117056at2759"/>
<dbReference type="GO" id="GO:0008270">
    <property type="term" value="F:zinc ion binding"/>
    <property type="evidence" value="ECO:0007669"/>
    <property type="project" value="InterPro"/>
</dbReference>
<dbReference type="InterPro" id="IPR001138">
    <property type="entry name" value="Zn2Cys6_DnaBD"/>
</dbReference>
<dbReference type="PANTHER" id="PTHR31845">
    <property type="entry name" value="FINGER DOMAIN PROTEIN, PUTATIVE-RELATED"/>
    <property type="match status" value="1"/>
</dbReference>
<dbReference type="SUPFAM" id="SSF57701">
    <property type="entry name" value="Zn2/Cys6 DNA-binding domain"/>
    <property type="match status" value="1"/>
</dbReference>
<protein>
    <recommendedName>
        <fullName evidence="6">Zn(2)-C6 fungal-type domain-containing protein</fullName>
    </recommendedName>
</protein>
<keyword evidence="2" id="KW-0805">Transcription regulation</keyword>
<dbReference type="VEuPathDB" id="FungiDB:A1O9_07185"/>
<dbReference type="PROSITE" id="PS00463">
    <property type="entry name" value="ZN2_CY6_FUNGAL_1"/>
    <property type="match status" value="1"/>
</dbReference>
<comment type="caution">
    <text evidence="7">The sequence shown here is derived from an EMBL/GenBank/DDBJ whole genome shotgun (WGS) entry which is preliminary data.</text>
</comment>
<name>A0A072PN77_9EURO</name>
<feature type="domain" description="Zn(2)-C6 fungal-type" evidence="6">
    <location>
        <begin position="18"/>
        <end position="48"/>
    </location>
</feature>
<evidence type="ECO:0000313" key="7">
    <source>
        <dbReference type="EMBL" id="KEF56995.1"/>
    </source>
</evidence>
<organism evidence="7 8">
    <name type="scientific">Exophiala aquamarina CBS 119918</name>
    <dbReference type="NCBI Taxonomy" id="1182545"/>
    <lineage>
        <taxon>Eukaryota</taxon>
        <taxon>Fungi</taxon>
        <taxon>Dikarya</taxon>
        <taxon>Ascomycota</taxon>
        <taxon>Pezizomycotina</taxon>
        <taxon>Eurotiomycetes</taxon>
        <taxon>Chaetothyriomycetidae</taxon>
        <taxon>Chaetothyriales</taxon>
        <taxon>Herpotrichiellaceae</taxon>
        <taxon>Exophiala</taxon>
    </lineage>
</organism>
<dbReference type="GO" id="GO:0005634">
    <property type="term" value="C:nucleus"/>
    <property type="evidence" value="ECO:0007669"/>
    <property type="project" value="UniProtKB-SubCell"/>
</dbReference>
<comment type="subcellular location">
    <subcellularLocation>
        <location evidence="1">Nucleus</location>
    </subcellularLocation>
</comment>
<dbReference type="CDD" id="cd00067">
    <property type="entry name" value="GAL4"/>
    <property type="match status" value="1"/>
</dbReference>
<keyword evidence="3" id="KW-0238">DNA-binding</keyword>
<evidence type="ECO:0000256" key="3">
    <source>
        <dbReference type="ARBA" id="ARBA00023125"/>
    </source>
</evidence>
<dbReference type="EMBL" id="AMGV01000005">
    <property type="protein sequence ID" value="KEF56995.1"/>
    <property type="molecule type" value="Genomic_DNA"/>
</dbReference>
<reference evidence="7 8" key="1">
    <citation type="submission" date="2013-03" db="EMBL/GenBank/DDBJ databases">
        <title>The Genome Sequence of Exophiala aquamarina CBS 119918.</title>
        <authorList>
            <consortium name="The Broad Institute Genomics Platform"/>
            <person name="Cuomo C."/>
            <person name="de Hoog S."/>
            <person name="Gorbushina A."/>
            <person name="Walker B."/>
            <person name="Young S.K."/>
            <person name="Zeng Q."/>
            <person name="Gargeya S."/>
            <person name="Fitzgerald M."/>
            <person name="Haas B."/>
            <person name="Abouelleil A."/>
            <person name="Allen A.W."/>
            <person name="Alvarado L."/>
            <person name="Arachchi H.M."/>
            <person name="Berlin A.M."/>
            <person name="Chapman S.B."/>
            <person name="Gainer-Dewar J."/>
            <person name="Goldberg J."/>
            <person name="Griggs A."/>
            <person name="Gujja S."/>
            <person name="Hansen M."/>
            <person name="Howarth C."/>
            <person name="Imamovic A."/>
            <person name="Ireland A."/>
            <person name="Larimer J."/>
            <person name="McCowan C."/>
            <person name="Murphy C."/>
            <person name="Pearson M."/>
            <person name="Poon T.W."/>
            <person name="Priest M."/>
            <person name="Roberts A."/>
            <person name="Saif S."/>
            <person name="Shea T."/>
            <person name="Sisk P."/>
            <person name="Sykes S."/>
            <person name="Wortman J."/>
            <person name="Nusbaum C."/>
            <person name="Birren B."/>
        </authorList>
    </citation>
    <scope>NUCLEOTIDE SEQUENCE [LARGE SCALE GENOMIC DNA]</scope>
    <source>
        <strain evidence="7 8">CBS 119918</strain>
    </source>
</reference>
<dbReference type="GeneID" id="25282099"/>
<keyword evidence="8" id="KW-1185">Reference proteome</keyword>
<evidence type="ECO:0000256" key="5">
    <source>
        <dbReference type="ARBA" id="ARBA00023242"/>
    </source>
</evidence>
<dbReference type="PANTHER" id="PTHR31845:SF10">
    <property type="entry name" value="ZN(II)2CYS6 TRANSCRIPTION FACTOR (EUROFUNG)"/>
    <property type="match status" value="1"/>
</dbReference>
<dbReference type="Gene3D" id="4.10.240.10">
    <property type="entry name" value="Zn(2)-C6 fungal-type DNA-binding domain"/>
    <property type="match status" value="1"/>
</dbReference>
<dbReference type="Proteomes" id="UP000027920">
    <property type="component" value="Unassembled WGS sequence"/>
</dbReference>
<keyword evidence="5" id="KW-0539">Nucleus</keyword>
<sequence length="416" mass="46093">MSQLTPTSDIDGARSPKACQPCAAAKVRCEFQGGEKMCLRCQRLKKSCGDQVPGAHRRKRPIAHSRSVLDVVENTESFTSKDPESSPFIGNTIPALNAAYFSPALWISRLVKSDEEGELLLRKFRLEFSQFFPFVAVPPVKTFLNLRDESPFVLIVSLMVACRDDGVLQSAVAKKIREIISFSVLVKGEQSLDLLQGLMLFLAWYHLHMHLGSQVSNLIHIIMALMTDLGLDNCGAYKNCRPTYANGGYFGKHGPVPVPAFARDRSAVIPITKTLEGCRTFLGCFFLSSVVSMCARDIEPIKQSKYVAECCQVLLEGMQYPTDSVAVHLVRLHGVADRISQALCADVWDYPVGLNSAPIGVYVKALESELMQLKRSPAEGTNEYSESTKGRKYRADQSQSFQYTIAPSKCSCMRSR</sequence>
<dbReference type="HOGENOM" id="CLU_006524_2_0_1"/>
<dbReference type="STRING" id="1182545.A0A072PN77"/>